<dbReference type="Pfam" id="PF00106">
    <property type="entry name" value="adh_short"/>
    <property type="match status" value="1"/>
</dbReference>
<dbReference type="PANTHER" id="PTHR42760">
    <property type="entry name" value="SHORT-CHAIN DEHYDROGENASES/REDUCTASES FAMILY MEMBER"/>
    <property type="match status" value="1"/>
</dbReference>
<dbReference type="Proteomes" id="UP000198816">
    <property type="component" value="Unassembled WGS sequence"/>
</dbReference>
<dbReference type="RefSeq" id="WP_093032503.1">
    <property type="nucleotide sequence ID" value="NZ_FNNZ01000011.1"/>
</dbReference>
<reference evidence="4" key="1">
    <citation type="submission" date="2016-10" db="EMBL/GenBank/DDBJ databases">
        <authorList>
            <person name="Varghese N."/>
            <person name="Submissions S."/>
        </authorList>
    </citation>
    <scope>NUCLEOTIDE SEQUENCE [LARGE SCALE GENOMIC DNA]</scope>
    <source>
        <strain evidence="4">DSM 217</strain>
    </source>
</reference>
<keyword evidence="4" id="KW-1185">Reference proteome</keyword>
<dbReference type="FunFam" id="3.40.50.720:FF:000084">
    <property type="entry name" value="Short-chain dehydrogenase reductase"/>
    <property type="match status" value="1"/>
</dbReference>
<proteinExistence type="inferred from homology"/>
<name>A0A1H2XNA8_THIRO</name>
<accession>A0A1H2XNA8</accession>
<comment type="similarity">
    <text evidence="1 2">Belongs to the short-chain dehydrogenases/reductases (SDR) family.</text>
</comment>
<sequence length="237" mass="24665">MQEFTGKTVVVTGAAGNLGRATAVAFARRGARLALIDLDPDALQSAQNALPKGCESAIFATDLLDPAAVSTMIAGVMDRFGAIHVLANIAGGFAMGPAIHETTDAQWDSLMDLNLRTVFNCCRAAIPEIPEWSGGRIVNVSARAAVRGAGHMGPYCASKAAVITLTESLADELKHRGITVNCVLPGTLDTPQNRAAMPDADHDTWVPPDALAEVILFLASDAARCVTGAAVPVYGRS</sequence>
<dbReference type="PRINTS" id="PR00080">
    <property type="entry name" value="SDRFAMILY"/>
</dbReference>
<dbReference type="STRING" id="1058.SAMN05421783_11131"/>
<evidence type="ECO:0000256" key="2">
    <source>
        <dbReference type="RuleBase" id="RU000363"/>
    </source>
</evidence>
<gene>
    <name evidence="3" type="ORF">SAMN05421783_11131</name>
</gene>
<dbReference type="Gene3D" id="3.40.50.720">
    <property type="entry name" value="NAD(P)-binding Rossmann-like Domain"/>
    <property type="match status" value="1"/>
</dbReference>
<dbReference type="CDD" id="cd05233">
    <property type="entry name" value="SDR_c"/>
    <property type="match status" value="1"/>
</dbReference>
<evidence type="ECO:0000256" key="1">
    <source>
        <dbReference type="ARBA" id="ARBA00006484"/>
    </source>
</evidence>
<dbReference type="InterPro" id="IPR002347">
    <property type="entry name" value="SDR_fam"/>
</dbReference>
<evidence type="ECO:0000313" key="3">
    <source>
        <dbReference type="EMBL" id="SDW93964.1"/>
    </source>
</evidence>
<dbReference type="EMBL" id="FNNZ01000011">
    <property type="protein sequence ID" value="SDW93964.1"/>
    <property type="molecule type" value="Genomic_DNA"/>
</dbReference>
<dbReference type="PRINTS" id="PR00081">
    <property type="entry name" value="GDHRDH"/>
</dbReference>
<dbReference type="SUPFAM" id="SSF51735">
    <property type="entry name" value="NAD(P)-binding Rossmann-fold domains"/>
    <property type="match status" value="1"/>
</dbReference>
<dbReference type="InterPro" id="IPR036291">
    <property type="entry name" value="NAD(P)-bd_dom_sf"/>
</dbReference>
<dbReference type="AlphaFoldDB" id="A0A1H2XNA8"/>
<dbReference type="PROSITE" id="PS00061">
    <property type="entry name" value="ADH_SHORT"/>
    <property type="match status" value="1"/>
</dbReference>
<dbReference type="InterPro" id="IPR020904">
    <property type="entry name" value="Sc_DH/Rdtase_CS"/>
</dbReference>
<organism evidence="3 4">
    <name type="scientific">Thiocapsa roseopersicina</name>
    <dbReference type="NCBI Taxonomy" id="1058"/>
    <lineage>
        <taxon>Bacteria</taxon>
        <taxon>Pseudomonadati</taxon>
        <taxon>Pseudomonadota</taxon>
        <taxon>Gammaproteobacteria</taxon>
        <taxon>Chromatiales</taxon>
        <taxon>Chromatiaceae</taxon>
        <taxon>Thiocapsa</taxon>
    </lineage>
</organism>
<dbReference type="OrthoDB" id="9804774at2"/>
<protein>
    <submittedName>
        <fullName evidence="3">NAD(P)-dependent dehydrogenase, short-chain alcohol dehydrogenase family</fullName>
    </submittedName>
</protein>
<evidence type="ECO:0000313" key="4">
    <source>
        <dbReference type="Proteomes" id="UP000198816"/>
    </source>
</evidence>
<dbReference type="GO" id="GO:0016616">
    <property type="term" value="F:oxidoreductase activity, acting on the CH-OH group of donors, NAD or NADP as acceptor"/>
    <property type="evidence" value="ECO:0007669"/>
    <property type="project" value="TreeGrafter"/>
</dbReference>